<keyword evidence="4" id="KW-1185">Reference proteome</keyword>
<feature type="coiled-coil region" evidence="1">
    <location>
        <begin position="726"/>
        <end position="760"/>
    </location>
</feature>
<reference evidence="3 4" key="2">
    <citation type="journal article" date="2019" name="G3 (Bethesda)">
        <title>Hybrid Assembly of the Genome of the Entomopathogenic Nematode Steinernema carpocapsae Identifies the X-Chromosome.</title>
        <authorList>
            <person name="Serra L."/>
            <person name="Macchietto M."/>
            <person name="Macias-Munoz A."/>
            <person name="McGill C.J."/>
            <person name="Rodriguez I.M."/>
            <person name="Rodriguez B."/>
            <person name="Murad R."/>
            <person name="Mortazavi A."/>
        </authorList>
    </citation>
    <scope>NUCLEOTIDE SEQUENCE [LARGE SCALE GENOMIC DNA]</scope>
    <source>
        <strain evidence="3 4">ALL</strain>
    </source>
</reference>
<feature type="domain" description="NADAR" evidence="2">
    <location>
        <begin position="231"/>
        <end position="405"/>
    </location>
</feature>
<dbReference type="EMBL" id="AZBU02000014">
    <property type="protein sequence ID" value="TKR57628.1"/>
    <property type="molecule type" value="Genomic_DNA"/>
</dbReference>
<reference evidence="3 4" key="1">
    <citation type="journal article" date="2015" name="Genome Biol.">
        <title>Comparative genomics of Steinernema reveals deeply conserved gene regulatory networks.</title>
        <authorList>
            <person name="Dillman A.R."/>
            <person name="Macchietto M."/>
            <person name="Porter C.F."/>
            <person name="Rogers A."/>
            <person name="Williams B."/>
            <person name="Antoshechkin I."/>
            <person name="Lee M.M."/>
            <person name="Goodwin Z."/>
            <person name="Lu X."/>
            <person name="Lewis E.E."/>
            <person name="Goodrich-Blair H."/>
            <person name="Stock S.P."/>
            <person name="Adams B.J."/>
            <person name="Sternberg P.W."/>
            <person name="Mortazavi A."/>
        </authorList>
    </citation>
    <scope>NUCLEOTIDE SEQUENCE [LARGE SCALE GENOMIC DNA]</scope>
    <source>
        <strain evidence="3 4">ALL</strain>
    </source>
</reference>
<dbReference type="OrthoDB" id="5915751at2759"/>
<dbReference type="CDD" id="cd15457">
    <property type="entry name" value="NADAR"/>
    <property type="match status" value="2"/>
</dbReference>
<evidence type="ECO:0000313" key="4">
    <source>
        <dbReference type="Proteomes" id="UP000298663"/>
    </source>
</evidence>
<evidence type="ECO:0000259" key="2">
    <source>
        <dbReference type="Pfam" id="PF08719"/>
    </source>
</evidence>
<dbReference type="InterPro" id="IPR012816">
    <property type="entry name" value="NADAR"/>
</dbReference>
<dbReference type="AlphaFoldDB" id="A0A4U5LP01"/>
<keyword evidence="1" id="KW-0175">Coiled coil</keyword>
<dbReference type="Gene3D" id="1.10.357.40">
    <property type="entry name" value="YbiA-like"/>
    <property type="match status" value="3"/>
</dbReference>
<dbReference type="Pfam" id="PF08719">
    <property type="entry name" value="NADAR"/>
    <property type="match status" value="1"/>
</dbReference>
<evidence type="ECO:0000313" key="3">
    <source>
        <dbReference type="EMBL" id="TKR57628.1"/>
    </source>
</evidence>
<proteinExistence type="predicted"/>
<name>A0A4U5LP01_STECR</name>
<protein>
    <recommendedName>
        <fullName evidence="2">NADAR domain-containing protein</fullName>
    </recommendedName>
</protein>
<sequence>MEAETGDKVVLIGNESDILHCGYNHALSHEGKRYPSADHFAHAQILQQLGLDDVHILELLGTSSRDVPLKARQLLNANMPRGHTMDSLADYLVRSRLTYTMQGLKLRADQDKEFERTLMDTGEALLIVCDSSDSDSSVGMDEDTFVSFAHRLHANAEVIGKWMKEESSRPPEVGKNQLGFALMWLRYDIKQKRKNDKMTTLPIKVDGISKDQNEEPVKITISEQVLSLTGQYRPLSNFFVYTFEMKGEKFRSVEHYAYQRLFDALRLDDKCIEKIRTTVDPRNVAQVAKRVFKDQKIEKAHLESKISRLDKWRQSAMKHKISKNDILQKLLMSTGHALLIEPYEGEDFIWTAGVDEYELQHLLAKEYLKPEVFVAWFNRRGKLPKVMQHFGGNKSGLLLMELRAKFASGNPPVPPMIAPVPGFQIIRTATSPHLICFSPEGIFHPLYPGEITLPGEATKLPSPMHYVAKKAIEFFKFPLDTAQYIFESEKSTDVWQRLHECIETSLISFTKLNAWFQEERLNVIKTGLKLMFEQHPQLLRTLLDTEDAMLVCCSRYTTTEAELTIGMREKDLRDWMAAVNVDSKQLLDLCIRPLAFRPPYFGGNRLGIILMELRREFVLKGVFPQQLPELPISTEAILGSESPSEAFTPDGEFAITVDMHYSCVWANPYLLFAKAEENKDFLKHAMLLRPAPKFMSVDEPKLQLVQEALEKCEGVIDRQIFDDLTMEDLRAMYVRFLQRIKQQQSECHQQEVQILDLTKKNHDLLAMKRTYEEARDRHVVLPPVNVMPARPATIGGYRRSRTEAAEEAIAIEASCAEAQELTSCRPKDPSTLLDPRR</sequence>
<comment type="caution">
    <text evidence="3">The sequence shown here is derived from an EMBL/GenBank/DDBJ whole genome shotgun (WGS) entry which is preliminary data.</text>
</comment>
<dbReference type="InterPro" id="IPR037238">
    <property type="entry name" value="YbiA-like_sf"/>
</dbReference>
<evidence type="ECO:0000256" key="1">
    <source>
        <dbReference type="SAM" id="Coils"/>
    </source>
</evidence>
<dbReference type="SUPFAM" id="SSF143990">
    <property type="entry name" value="YbiA-like"/>
    <property type="match status" value="3"/>
</dbReference>
<organism evidence="3 4">
    <name type="scientific">Steinernema carpocapsae</name>
    <name type="common">Entomopathogenic nematode</name>
    <dbReference type="NCBI Taxonomy" id="34508"/>
    <lineage>
        <taxon>Eukaryota</taxon>
        <taxon>Metazoa</taxon>
        <taxon>Ecdysozoa</taxon>
        <taxon>Nematoda</taxon>
        <taxon>Chromadorea</taxon>
        <taxon>Rhabditida</taxon>
        <taxon>Tylenchina</taxon>
        <taxon>Panagrolaimomorpha</taxon>
        <taxon>Strongyloidoidea</taxon>
        <taxon>Steinernematidae</taxon>
        <taxon>Steinernema</taxon>
    </lineage>
</organism>
<dbReference type="Proteomes" id="UP000298663">
    <property type="component" value="Unassembled WGS sequence"/>
</dbReference>
<dbReference type="STRING" id="34508.A0A4U5LP01"/>
<gene>
    <name evidence="3" type="ORF">L596_030305</name>
</gene>
<accession>A0A4U5LP01</accession>